<dbReference type="PANTHER" id="PTHR43540:SF7">
    <property type="entry name" value="ISOCHORISMATASE FAMILY PROTEIN YECD"/>
    <property type="match status" value="1"/>
</dbReference>
<dbReference type="PANTHER" id="PTHR43540">
    <property type="entry name" value="PEROXYUREIDOACRYLATE/UREIDOACRYLATE AMIDOHYDROLASE-RELATED"/>
    <property type="match status" value="1"/>
</dbReference>
<dbReference type="AlphaFoldDB" id="A0A4Q7YED4"/>
<comment type="caution">
    <text evidence="3">The sequence shown here is derived from an EMBL/GenBank/DDBJ whole genome shotgun (WGS) entry which is preliminary data.</text>
</comment>
<organism evidence="3 4">
    <name type="scientific">Edaphobacter modestus</name>
    <dbReference type="NCBI Taxonomy" id="388466"/>
    <lineage>
        <taxon>Bacteria</taxon>
        <taxon>Pseudomonadati</taxon>
        <taxon>Acidobacteriota</taxon>
        <taxon>Terriglobia</taxon>
        <taxon>Terriglobales</taxon>
        <taxon>Acidobacteriaceae</taxon>
        <taxon>Edaphobacter</taxon>
    </lineage>
</organism>
<dbReference type="InterPro" id="IPR050272">
    <property type="entry name" value="Isochorismatase-like_hydrls"/>
</dbReference>
<dbReference type="CDD" id="cd00431">
    <property type="entry name" value="cysteine_hydrolases"/>
    <property type="match status" value="1"/>
</dbReference>
<reference evidence="3 4" key="1">
    <citation type="submission" date="2019-02" db="EMBL/GenBank/DDBJ databases">
        <title>Genomic Encyclopedia of Archaeal and Bacterial Type Strains, Phase II (KMG-II): from individual species to whole genera.</title>
        <authorList>
            <person name="Goeker M."/>
        </authorList>
    </citation>
    <scope>NUCLEOTIDE SEQUENCE [LARGE SCALE GENOMIC DNA]</scope>
    <source>
        <strain evidence="3 4">DSM 18101</strain>
    </source>
</reference>
<dbReference type="Proteomes" id="UP000292958">
    <property type="component" value="Unassembled WGS sequence"/>
</dbReference>
<dbReference type="OrthoDB" id="9785724at2"/>
<dbReference type="SUPFAM" id="SSF52499">
    <property type="entry name" value="Isochorismatase-like hydrolases"/>
    <property type="match status" value="1"/>
</dbReference>
<dbReference type="GO" id="GO:0016787">
    <property type="term" value="F:hydrolase activity"/>
    <property type="evidence" value="ECO:0007669"/>
    <property type="project" value="UniProtKB-KW"/>
</dbReference>
<dbReference type="NCBIfam" id="NF008517">
    <property type="entry name" value="PRK11440.1"/>
    <property type="match status" value="1"/>
</dbReference>
<proteinExistence type="predicted"/>
<dbReference type="InterPro" id="IPR000868">
    <property type="entry name" value="Isochorismatase-like_dom"/>
</dbReference>
<evidence type="ECO:0000313" key="4">
    <source>
        <dbReference type="Proteomes" id="UP000292958"/>
    </source>
</evidence>
<accession>A0A4Q7YED4</accession>
<dbReference type="Gene3D" id="3.40.50.850">
    <property type="entry name" value="Isochorismatase-like"/>
    <property type="match status" value="1"/>
</dbReference>
<evidence type="ECO:0000259" key="2">
    <source>
        <dbReference type="Pfam" id="PF00857"/>
    </source>
</evidence>
<keyword evidence="4" id="KW-1185">Reference proteome</keyword>
<sequence>MNSLNLDSKKTALVIIDLQNAIVGMNTAPHPAAQIVENSKKLAEAFRAKGASVVYVRVDLNDLLKFQVDEPHNMGDKPIPAVASEIAASAGFQPSDILITKRHWGAFAGTDLEQQLKSRGVDTVVLTGISSNVGVESTARQGTGFGFAFVVVEDACSAQDADQHRFAFEKTFPRLARVRKTDEVIAALA</sequence>
<dbReference type="EMBL" id="SHKW01000002">
    <property type="protein sequence ID" value="RZU35732.1"/>
    <property type="molecule type" value="Genomic_DNA"/>
</dbReference>
<dbReference type="RefSeq" id="WP_130424193.1">
    <property type="nucleotide sequence ID" value="NZ_SHKW01000002.1"/>
</dbReference>
<name>A0A4Q7YED4_9BACT</name>
<dbReference type="InterPro" id="IPR036380">
    <property type="entry name" value="Isochorismatase-like_sf"/>
</dbReference>
<evidence type="ECO:0000256" key="1">
    <source>
        <dbReference type="ARBA" id="ARBA00022801"/>
    </source>
</evidence>
<feature type="domain" description="Isochorismatase-like" evidence="2">
    <location>
        <begin position="11"/>
        <end position="182"/>
    </location>
</feature>
<protein>
    <submittedName>
        <fullName evidence="3">Nicotinamidase-related amidase</fullName>
    </submittedName>
</protein>
<dbReference type="Pfam" id="PF00857">
    <property type="entry name" value="Isochorismatase"/>
    <property type="match status" value="1"/>
</dbReference>
<keyword evidence="1" id="KW-0378">Hydrolase</keyword>
<evidence type="ECO:0000313" key="3">
    <source>
        <dbReference type="EMBL" id="RZU35732.1"/>
    </source>
</evidence>
<gene>
    <name evidence="3" type="ORF">BDD14_5830</name>
</gene>